<dbReference type="InterPro" id="IPR006710">
    <property type="entry name" value="Glyco_hydro_43"/>
</dbReference>
<dbReference type="Gene3D" id="2.115.10.20">
    <property type="entry name" value="Glycosyl hydrolase domain, family 43"/>
    <property type="match status" value="1"/>
</dbReference>
<dbReference type="RefSeq" id="WP_258987353.1">
    <property type="nucleotide sequence ID" value="NZ_JALIGE010000070.1"/>
</dbReference>
<evidence type="ECO:0000256" key="3">
    <source>
        <dbReference type="ARBA" id="ARBA00022801"/>
    </source>
</evidence>
<dbReference type="InterPro" id="IPR016828">
    <property type="entry name" value="Alpha-L-arabinofuranosidase"/>
</dbReference>
<dbReference type="Pfam" id="PF04616">
    <property type="entry name" value="Glyco_hydro_43"/>
    <property type="match status" value="1"/>
</dbReference>
<dbReference type="PANTHER" id="PTHR43817">
    <property type="entry name" value="GLYCOSYL HYDROLASE"/>
    <property type="match status" value="1"/>
</dbReference>
<dbReference type="EMBL" id="JALIGE010000070">
    <property type="protein sequence ID" value="MCS2160751.1"/>
    <property type="molecule type" value="Genomic_DNA"/>
</dbReference>
<reference evidence="6 7" key="1">
    <citation type="submission" date="2022-04" db="EMBL/GenBank/DDBJ databases">
        <title>Proposal of a three novel species of Scandinavium, Scandinavium hiltneri, Scandinavium manionii, Scandinavium tedordense.</title>
        <authorList>
            <person name="Maddock D.W."/>
            <person name="Brady C.L."/>
            <person name="Denman S."/>
            <person name="Arnold D."/>
        </authorList>
    </citation>
    <scope>NUCLEOTIDE SEQUENCE [LARGE SCALE GENOMIC DNA]</scope>
    <source>
        <strain evidence="6 7">H11S7</strain>
    </source>
</reference>
<dbReference type="CDD" id="cd18817">
    <property type="entry name" value="GH43f_LbAraf43-like"/>
    <property type="match status" value="1"/>
</dbReference>
<evidence type="ECO:0000256" key="4">
    <source>
        <dbReference type="ARBA" id="ARBA00023295"/>
    </source>
</evidence>
<comment type="similarity">
    <text evidence="1 5">Belongs to the glycosyl hydrolase 43 family.</text>
</comment>
<name>A0ABT2DZ64_9ENTR</name>
<keyword evidence="7" id="KW-1185">Reference proteome</keyword>
<comment type="caution">
    <text evidence="6">The sequence shown here is derived from an EMBL/GenBank/DDBJ whole genome shotgun (WGS) entry which is preliminary data.</text>
</comment>
<protein>
    <submittedName>
        <fullName evidence="6">Family 43 glycosylhydrolase</fullName>
    </submittedName>
</protein>
<proteinExistence type="inferred from homology"/>
<keyword evidence="3 5" id="KW-0378">Hydrolase</keyword>
<evidence type="ECO:0000313" key="7">
    <source>
        <dbReference type="Proteomes" id="UP001205357"/>
    </source>
</evidence>
<evidence type="ECO:0000256" key="2">
    <source>
        <dbReference type="ARBA" id="ARBA00022729"/>
    </source>
</evidence>
<evidence type="ECO:0000313" key="6">
    <source>
        <dbReference type="EMBL" id="MCS2160751.1"/>
    </source>
</evidence>
<gene>
    <name evidence="6" type="ORF">MUU47_06350</name>
</gene>
<dbReference type="PANTHER" id="PTHR43817:SF1">
    <property type="entry name" value="HYDROLASE, FAMILY 43, PUTATIVE (AFU_ORTHOLOGUE AFUA_3G01660)-RELATED"/>
    <property type="match status" value="1"/>
</dbReference>
<keyword evidence="2" id="KW-0732">Signal</keyword>
<evidence type="ECO:0000256" key="5">
    <source>
        <dbReference type="RuleBase" id="RU361187"/>
    </source>
</evidence>
<evidence type="ECO:0000256" key="1">
    <source>
        <dbReference type="ARBA" id="ARBA00009865"/>
    </source>
</evidence>
<dbReference type="SUPFAM" id="SSF75005">
    <property type="entry name" value="Arabinanase/levansucrase/invertase"/>
    <property type="match status" value="1"/>
</dbReference>
<organism evidence="6 7">
    <name type="scientific">Scandinavium hiltneri</name>
    <dbReference type="NCBI Taxonomy" id="2926519"/>
    <lineage>
        <taxon>Bacteria</taxon>
        <taxon>Pseudomonadati</taxon>
        <taxon>Pseudomonadota</taxon>
        <taxon>Gammaproteobacteria</taxon>
        <taxon>Enterobacterales</taxon>
        <taxon>Enterobacteriaceae</taxon>
        <taxon>Scandinavium</taxon>
    </lineage>
</organism>
<sequence length="316" mass="36291">MNHWPNPFIEQRADPFILRHDGLYYFIASVPEYDRLEIRRAADIDGLRTAEPVVVWRKPDSGPMSQLIWAPELHCIDGTWVIYFAATHTHDLDTLGMFQHRMFGLTCDDADPLTGMWWEKGQVKTQFDTFALDATTFEHQGKQWYLWAQKAPDIAGNTNLYLAELENPWTIKGTPVMLSKPEFDWECRGFLVNEGPAVLVHNDKLFVSYSASATDENYCMGLLWIALDADPMLASNWHKSPQPVFTTSDENKQYGPGHNSFTQTPNGDDVLVYHARNYTEIEGDPLYDPNRHTRLKLIRWKENGMPDFGIPHADSL</sequence>
<dbReference type="InterPro" id="IPR023296">
    <property type="entry name" value="Glyco_hydro_beta-prop_sf"/>
</dbReference>
<dbReference type="PIRSF" id="PIRSF025414">
    <property type="entry name" value="Alpha-L-arabinofuranosidase"/>
    <property type="match status" value="1"/>
</dbReference>
<dbReference type="Proteomes" id="UP001205357">
    <property type="component" value="Unassembled WGS sequence"/>
</dbReference>
<accession>A0ABT2DZ64</accession>
<keyword evidence="4 5" id="KW-0326">Glycosidase</keyword>